<dbReference type="AlphaFoldDB" id="A0A3A3G0G9"/>
<accession>A0A3A3G0G9</accession>
<organism evidence="1 2">
    <name type="scientific">Noviherbaspirillum sedimenti</name>
    <dbReference type="NCBI Taxonomy" id="2320865"/>
    <lineage>
        <taxon>Bacteria</taxon>
        <taxon>Pseudomonadati</taxon>
        <taxon>Pseudomonadota</taxon>
        <taxon>Betaproteobacteria</taxon>
        <taxon>Burkholderiales</taxon>
        <taxon>Oxalobacteraceae</taxon>
        <taxon>Noviherbaspirillum</taxon>
    </lineage>
</organism>
<reference evidence="2" key="1">
    <citation type="submission" date="2018-09" db="EMBL/GenBank/DDBJ databases">
        <authorList>
            <person name="Zhu H."/>
        </authorList>
    </citation>
    <scope>NUCLEOTIDE SEQUENCE [LARGE SCALE GENOMIC DNA]</scope>
    <source>
        <strain evidence="2">K1S02-23</strain>
    </source>
</reference>
<dbReference type="OrthoDB" id="5365713at2"/>
<proteinExistence type="predicted"/>
<protein>
    <submittedName>
        <fullName evidence="1">Uncharacterized protein</fullName>
    </submittedName>
</protein>
<sequence length="188" mass="20576">MNLRSFEQFQEGAAHAGVIYYYAGCFDGDMMNVLSRALKDKLEYENVSGPVKRKLFSSFVEMAQNILHYGGAPGNGTCPEPGKPGAIGMGQAEQSYWIACGNLVPSEQVERIHGKLTALKSMSLAEIKAAYRQQLANDEHEATDAISKGAGLGLLTIARDSTQPIEFEFVPHTQSAGRFSYFYLKTVI</sequence>
<evidence type="ECO:0000313" key="2">
    <source>
        <dbReference type="Proteomes" id="UP000266327"/>
    </source>
</evidence>
<dbReference type="InterPro" id="IPR046239">
    <property type="entry name" value="DUF6272"/>
</dbReference>
<comment type="caution">
    <text evidence="1">The sequence shown here is derived from an EMBL/GenBank/DDBJ whole genome shotgun (WGS) entry which is preliminary data.</text>
</comment>
<gene>
    <name evidence="1" type="ORF">D3878_10370</name>
</gene>
<dbReference type="EMBL" id="QYUQ01000002">
    <property type="protein sequence ID" value="RJG01933.1"/>
    <property type="molecule type" value="Genomic_DNA"/>
</dbReference>
<evidence type="ECO:0000313" key="1">
    <source>
        <dbReference type="EMBL" id="RJG01933.1"/>
    </source>
</evidence>
<keyword evidence="2" id="KW-1185">Reference proteome</keyword>
<name>A0A3A3G0G9_9BURK</name>
<dbReference type="Proteomes" id="UP000266327">
    <property type="component" value="Unassembled WGS sequence"/>
</dbReference>
<dbReference type="Pfam" id="PF19788">
    <property type="entry name" value="DUF6272"/>
    <property type="match status" value="1"/>
</dbReference>
<dbReference type="RefSeq" id="WP_119785395.1">
    <property type="nucleotide sequence ID" value="NZ_QYUQ01000002.1"/>
</dbReference>
<dbReference type="NCBIfam" id="NF038262">
    <property type="entry name" value="SiaB_fam_kinase"/>
    <property type="match status" value="1"/>
</dbReference>